<proteinExistence type="predicted"/>
<accession>A0ABX1SWS4</accession>
<name>A0ABX1SWS4_9BIFI</name>
<gene>
    <name evidence="1" type="ORF">G1C94_0907</name>
</gene>
<protein>
    <submittedName>
        <fullName evidence="1">Uncharacterized protein</fullName>
    </submittedName>
</protein>
<dbReference type="EMBL" id="JAAIIJ010000018">
    <property type="protein sequence ID" value="NMN02285.1"/>
    <property type="molecule type" value="Genomic_DNA"/>
</dbReference>
<sequence>MDEKKRDDSPRDERVMNASEYWDRLSRSFNADYVKAVEEKYDSRKRLQVA</sequence>
<organism evidence="1 2">
    <name type="scientific">Bifidobacterium panos</name>
    <dbReference type="NCBI Taxonomy" id="2675321"/>
    <lineage>
        <taxon>Bacteria</taxon>
        <taxon>Bacillati</taxon>
        <taxon>Actinomycetota</taxon>
        <taxon>Actinomycetes</taxon>
        <taxon>Bifidobacteriales</taxon>
        <taxon>Bifidobacteriaceae</taxon>
        <taxon>Bifidobacterium</taxon>
    </lineage>
</organism>
<comment type="caution">
    <text evidence="1">The sequence shown here is derived from an EMBL/GenBank/DDBJ whole genome shotgun (WGS) entry which is preliminary data.</text>
</comment>
<reference evidence="1 2" key="1">
    <citation type="submission" date="2020-02" db="EMBL/GenBank/DDBJ databases">
        <title>Characterization of phylogenetic diversity of novel bifidobacterial species isolated in Czech ZOOs.</title>
        <authorList>
            <person name="Lugli G.A."/>
            <person name="Vera N.B."/>
            <person name="Ventura M."/>
        </authorList>
    </citation>
    <scope>NUCLEOTIDE SEQUENCE [LARGE SCALE GENOMIC DNA]</scope>
    <source>
        <strain evidence="1 2">DSM 109963</strain>
    </source>
</reference>
<dbReference type="RefSeq" id="WP_172145379.1">
    <property type="nucleotide sequence ID" value="NZ_JAAIIJ010000018.1"/>
</dbReference>
<evidence type="ECO:0000313" key="1">
    <source>
        <dbReference type="EMBL" id="NMN02285.1"/>
    </source>
</evidence>
<keyword evidence="2" id="KW-1185">Reference proteome</keyword>
<evidence type="ECO:0000313" key="2">
    <source>
        <dbReference type="Proteomes" id="UP000553756"/>
    </source>
</evidence>
<dbReference type="Proteomes" id="UP000553756">
    <property type="component" value="Unassembled WGS sequence"/>
</dbReference>